<accession>A0ABM4TQ30</accession>
<evidence type="ECO:0000256" key="1">
    <source>
        <dbReference type="SAM" id="Phobius"/>
    </source>
</evidence>
<dbReference type="Proteomes" id="UP001652628">
    <property type="component" value="Chromosome 3"/>
</dbReference>
<dbReference type="SUPFAM" id="SSF52047">
    <property type="entry name" value="RNI-like"/>
    <property type="match status" value="1"/>
</dbReference>
<keyword evidence="1" id="KW-1133">Transmembrane helix</keyword>
<evidence type="ECO:0000313" key="2">
    <source>
        <dbReference type="Proteomes" id="UP001652628"/>
    </source>
</evidence>
<organism evidence="2 3">
    <name type="scientific">Drosophila suzukii</name>
    <name type="common">Spotted-wing drosophila fruit fly</name>
    <dbReference type="NCBI Taxonomy" id="28584"/>
    <lineage>
        <taxon>Eukaryota</taxon>
        <taxon>Metazoa</taxon>
        <taxon>Ecdysozoa</taxon>
        <taxon>Arthropoda</taxon>
        <taxon>Hexapoda</taxon>
        <taxon>Insecta</taxon>
        <taxon>Pterygota</taxon>
        <taxon>Neoptera</taxon>
        <taxon>Endopterygota</taxon>
        <taxon>Diptera</taxon>
        <taxon>Brachycera</taxon>
        <taxon>Muscomorpha</taxon>
        <taxon>Ephydroidea</taxon>
        <taxon>Drosophilidae</taxon>
        <taxon>Drosophila</taxon>
        <taxon>Sophophora</taxon>
    </lineage>
</organism>
<dbReference type="GeneID" id="108014516"/>
<evidence type="ECO:0000313" key="4">
    <source>
        <dbReference type="RefSeq" id="XP_070852075.1"/>
    </source>
</evidence>
<gene>
    <name evidence="3 4" type="primary">LOC108014516</name>
</gene>
<dbReference type="InterPro" id="IPR032675">
    <property type="entry name" value="LRR_dom_sf"/>
</dbReference>
<proteinExistence type="predicted"/>
<evidence type="ECO:0000313" key="3">
    <source>
        <dbReference type="RefSeq" id="XP_070852074.1"/>
    </source>
</evidence>
<dbReference type="Gene3D" id="3.80.10.10">
    <property type="entry name" value="Ribonuclease Inhibitor"/>
    <property type="match status" value="1"/>
</dbReference>
<keyword evidence="1" id="KW-0472">Membrane</keyword>
<reference evidence="3 4" key="1">
    <citation type="submission" date="2025-05" db="UniProtKB">
        <authorList>
            <consortium name="RefSeq"/>
        </authorList>
    </citation>
    <scope>IDENTIFICATION</scope>
</reference>
<dbReference type="RefSeq" id="XP_070852074.1">
    <property type="nucleotide sequence ID" value="XM_070995973.1"/>
</dbReference>
<feature type="transmembrane region" description="Helical" evidence="1">
    <location>
        <begin position="692"/>
        <end position="709"/>
    </location>
</feature>
<keyword evidence="2" id="KW-1185">Reference proteome</keyword>
<name>A0ABM4TQ30_DROSZ</name>
<protein>
    <submittedName>
        <fullName evidence="3 4">Uncharacterized protein isoform X1</fullName>
    </submittedName>
</protein>
<keyword evidence="1" id="KW-0812">Transmembrane</keyword>
<dbReference type="RefSeq" id="XP_070852075.1">
    <property type="nucleotide sequence ID" value="XM_070995974.1"/>
</dbReference>
<sequence>MGTLKTITDISHYDLFRVLEFIKTNCEIQNGNESLDAIKYADIFNFAATCKIFRRIVWDWSREMYNRLEIDLLQALPHKRLTVKFIEIHKTLKRATKLKRDQYMDIYIKAMMGNPLLKTIELSYNTQEYNKEHESIFDEIIMGLQGKAKRIVLDPGRIPKFKEIIVDIADHQISNLGLFRNISKLTITASLEMCDLVEFCINNPSLVTLEVNVNRFSDQGKLTQIVRHCPNLKQLKFLLNDNERDNGYVGLALLDKLQQLEIGKLPVPKELQFQLPDDDENMEENELHWHKTQQLEMDEDLRSKRPRMDCEYEPLIEGVLTLEQPIPILQLLRAFSEKKRSKLIRLCLKFDIDDVMVQVIAKIKGLRMLECGFCDPKSIRHLVQHPTLNRLSILNKGHLVTDDIADLLRKQVTVSSHDAKMLLSAGGYLGICTRNNSYAEIYRSVNFEPFTKLENLKVIGLPNEMIVSMESTLYRFLELGVQIKSDACDISLDPQKRELKMLYSMDYVDKELPTPLVRNLHSFKVLFVNMPSSHLFHNLSTINLGTIDEVYIGTPLTIFEISKEVYLSKPVVEALVTLRCLRKISCGFQKFIYIKPLAQLKDLEDVEVLSEHHPKDVHFPRCLEPLLKNCRKLNAFHIKVPVNGITKKFLTGLQYAVLKSRDPEIHKDLDICLRLKCQQYETPDKMVTAKQVGHGYLLALIIFFKYLLADQTYNKTI</sequence>